<dbReference type="InterPro" id="IPR002213">
    <property type="entry name" value="UDP_glucos_trans"/>
</dbReference>
<organism evidence="6 7">
    <name type="scientific">Ziziphus jujuba</name>
    <name type="common">Chinese jujube</name>
    <name type="synonym">Ziziphus sativa</name>
    <dbReference type="NCBI Taxonomy" id="326968"/>
    <lineage>
        <taxon>Eukaryota</taxon>
        <taxon>Viridiplantae</taxon>
        <taxon>Streptophyta</taxon>
        <taxon>Embryophyta</taxon>
        <taxon>Tracheophyta</taxon>
        <taxon>Spermatophyta</taxon>
        <taxon>Magnoliopsida</taxon>
        <taxon>eudicotyledons</taxon>
        <taxon>Gunneridae</taxon>
        <taxon>Pentapetalae</taxon>
        <taxon>rosids</taxon>
        <taxon>fabids</taxon>
        <taxon>Rosales</taxon>
        <taxon>Rhamnaceae</taxon>
        <taxon>Paliureae</taxon>
        <taxon>Ziziphus</taxon>
    </lineage>
</organism>
<evidence type="ECO:0000256" key="1">
    <source>
        <dbReference type="ARBA" id="ARBA00009995"/>
    </source>
</evidence>
<dbReference type="Pfam" id="PF00201">
    <property type="entry name" value="UDPGT"/>
    <property type="match status" value="1"/>
</dbReference>
<accession>A0A6P4ASM4</accession>
<keyword evidence="3 4" id="KW-0808">Transferase</keyword>
<dbReference type="PROSITE" id="PS00375">
    <property type="entry name" value="UDPGT"/>
    <property type="match status" value="1"/>
</dbReference>
<dbReference type="EC" id="2.4.1.-" evidence="5"/>
<dbReference type="GO" id="GO:0080043">
    <property type="term" value="F:quercetin 3-O-glucosyltransferase activity"/>
    <property type="evidence" value="ECO:0007669"/>
    <property type="project" value="TreeGrafter"/>
</dbReference>
<dbReference type="AlphaFoldDB" id="A0A6P4ASM4"/>
<proteinExistence type="inferred from homology"/>
<sequence>METTHPKPHAVMFPLHLQGHVIPAVHLAVKLASKGFTITFVNTQAIHRQIIKSRSQHHDDDQDIFAGARKSGLDIRYKTVTDGFPLSFNRSLNREQFIEGFLHVFPAHVDELVGNIIAADPSVSCLIADTFHSWPSSLAQKYNLVHISFWTEPALVFNLYYHLDLLVKNGHFASHDNREDTIDYIPGVEAIEPKDLMSYLRETEVSTLMHKIIYKAFEDVKKADFILCNTVEELELHAISAVRGKQPIYAIGPVLSNIGQNGSIVATSLRSQSDCSQWLDTKPHGSVLYVSFGSMSPVNEHDMEELAQGLLLSKVCFVWVLRPDTMSDAESYALPVGFEDDIKDRGLIVPWCNQIEVISHPAIGGFLTHCGWNSVLESIWCGVPMLCFPILTDQPTNRKLVVDDWRAGLNLCDKKPLTRFEVREKISSLMSGKSAEVLREEMKKVKEIIHNAVDKDGSSEKRICEFICQVKTKID</sequence>
<dbReference type="GO" id="GO:0080044">
    <property type="term" value="F:quercetin 7-O-glucosyltransferase activity"/>
    <property type="evidence" value="ECO:0007669"/>
    <property type="project" value="TreeGrafter"/>
</dbReference>
<name>A0A6P4ASM4_ZIZJJ</name>
<keyword evidence="2 4" id="KW-0328">Glycosyltransferase</keyword>
<dbReference type="InterPro" id="IPR035595">
    <property type="entry name" value="UDP_glycos_trans_CS"/>
</dbReference>
<dbReference type="Proteomes" id="UP001652623">
    <property type="component" value="Chromosome 11"/>
</dbReference>
<keyword evidence="6" id="KW-1185">Reference proteome</keyword>
<evidence type="ECO:0000313" key="6">
    <source>
        <dbReference type="Proteomes" id="UP001652623"/>
    </source>
</evidence>
<reference evidence="7" key="1">
    <citation type="submission" date="2025-08" db="UniProtKB">
        <authorList>
            <consortium name="RefSeq"/>
        </authorList>
    </citation>
    <scope>IDENTIFICATION</scope>
    <source>
        <tissue evidence="7">Seedling</tissue>
    </source>
</reference>
<dbReference type="SMR" id="A0A6P4ASM4"/>
<evidence type="ECO:0000256" key="4">
    <source>
        <dbReference type="RuleBase" id="RU003718"/>
    </source>
</evidence>
<dbReference type="KEGG" id="zju:107431948"/>
<dbReference type="PANTHER" id="PTHR11926:SF1494">
    <property type="entry name" value="FLAVONOL 3-O-GLUCOSYLTRANSFERASE UGT76E12-RELATED"/>
    <property type="match status" value="1"/>
</dbReference>
<dbReference type="GeneID" id="107431948"/>
<protein>
    <recommendedName>
        <fullName evidence="5">Glycosyltransferase</fullName>
        <ecNumber evidence="5">2.4.1.-</ecNumber>
    </recommendedName>
</protein>
<dbReference type="CDD" id="cd03784">
    <property type="entry name" value="GT1_Gtf-like"/>
    <property type="match status" value="1"/>
</dbReference>
<dbReference type="InParanoid" id="A0A6P4ASM4"/>
<dbReference type="FunFam" id="3.40.50.2000:FF:000078">
    <property type="entry name" value="Glycosyltransferase"/>
    <property type="match status" value="1"/>
</dbReference>
<dbReference type="PANTHER" id="PTHR11926">
    <property type="entry name" value="GLUCOSYL/GLUCURONOSYL TRANSFERASES"/>
    <property type="match status" value="1"/>
</dbReference>
<dbReference type="RefSeq" id="XP_015898469.3">
    <property type="nucleotide sequence ID" value="XM_016042983.4"/>
</dbReference>
<evidence type="ECO:0000313" key="7">
    <source>
        <dbReference type="RefSeq" id="XP_015898469.3"/>
    </source>
</evidence>
<dbReference type="Gene3D" id="3.40.50.2000">
    <property type="entry name" value="Glycogen Phosphorylase B"/>
    <property type="match status" value="2"/>
</dbReference>
<evidence type="ECO:0000256" key="2">
    <source>
        <dbReference type="ARBA" id="ARBA00022676"/>
    </source>
</evidence>
<gene>
    <name evidence="7" type="primary">LOC107431948</name>
</gene>
<evidence type="ECO:0000256" key="3">
    <source>
        <dbReference type="ARBA" id="ARBA00022679"/>
    </source>
</evidence>
<evidence type="ECO:0000256" key="5">
    <source>
        <dbReference type="RuleBase" id="RU362057"/>
    </source>
</evidence>
<dbReference type="SUPFAM" id="SSF53756">
    <property type="entry name" value="UDP-Glycosyltransferase/glycogen phosphorylase"/>
    <property type="match status" value="1"/>
</dbReference>
<comment type="similarity">
    <text evidence="1 4">Belongs to the UDP-glycosyltransferase family.</text>
</comment>